<dbReference type="Proteomes" id="UP000198729">
    <property type="component" value="Unassembled WGS sequence"/>
</dbReference>
<dbReference type="Pfam" id="PF10938">
    <property type="entry name" value="YfdX"/>
    <property type="match status" value="1"/>
</dbReference>
<evidence type="ECO:0000256" key="4">
    <source>
        <dbReference type="ARBA" id="ARBA00022723"/>
    </source>
</evidence>
<dbReference type="GO" id="GO:0000287">
    <property type="term" value="F:magnesium ion binding"/>
    <property type="evidence" value="ECO:0007669"/>
    <property type="project" value="UniProtKB-UniRule"/>
</dbReference>
<keyword evidence="5 8" id="KW-0378">Hydrolase</keyword>
<evidence type="ECO:0000259" key="9">
    <source>
        <dbReference type="Pfam" id="PF01850"/>
    </source>
</evidence>
<dbReference type="EMBL" id="FMWO01000031">
    <property type="protein sequence ID" value="SCZ84677.1"/>
    <property type="molecule type" value="Genomic_DNA"/>
</dbReference>
<sequence>MANLASEMVFRTTNIPLATYPAAIKAITPLIGEGKFGEAKVELQAALNTLVVTIDKIMLDTNMASYIIKSHPPEIRHRLAALPMGSITISAVTQGELLYGLARKGHPATLAKLIREFLFRVETLPWEEQAATVYGDLRASCMSVGITLGALDMMIAAHAIAANTILVTHDKAFSLVPDGILTIEDWMNEV</sequence>
<proteinExistence type="inferred from homology"/>
<comment type="function">
    <text evidence="8">Toxic component of a toxin-antitoxin (TA) system. An RNase.</text>
</comment>
<comment type="cofactor">
    <cofactor evidence="1 8">
        <name>Mg(2+)</name>
        <dbReference type="ChEBI" id="CHEBI:18420"/>
    </cofactor>
</comment>
<dbReference type="GO" id="GO:0090729">
    <property type="term" value="F:toxin activity"/>
    <property type="evidence" value="ECO:0007669"/>
    <property type="project" value="UniProtKB-KW"/>
</dbReference>
<accession>A0A1G5SCG7</accession>
<comment type="similarity">
    <text evidence="7 8">Belongs to the PINc/VapC protein family.</text>
</comment>
<evidence type="ECO:0000256" key="7">
    <source>
        <dbReference type="ARBA" id="ARBA00038093"/>
    </source>
</evidence>
<dbReference type="OrthoDB" id="9796690at2"/>
<evidence type="ECO:0000256" key="6">
    <source>
        <dbReference type="ARBA" id="ARBA00022842"/>
    </source>
</evidence>
<dbReference type="InterPro" id="IPR002716">
    <property type="entry name" value="PIN_dom"/>
</dbReference>
<dbReference type="InterPro" id="IPR029060">
    <property type="entry name" value="PIN-like_dom_sf"/>
</dbReference>
<keyword evidence="2 8" id="KW-1277">Toxin-antitoxin system</keyword>
<dbReference type="InterPro" id="IPR022907">
    <property type="entry name" value="VapC_family"/>
</dbReference>
<dbReference type="Pfam" id="PF01850">
    <property type="entry name" value="PIN"/>
    <property type="match status" value="1"/>
</dbReference>
<dbReference type="HAMAP" id="MF_00265">
    <property type="entry name" value="VapC_Nob1"/>
    <property type="match status" value="1"/>
</dbReference>
<reference evidence="10 11" key="1">
    <citation type="submission" date="2016-10" db="EMBL/GenBank/DDBJ databases">
        <authorList>
            <person name="de Groot N.N."/>
        </authorList>
    </citation>
    <scope>NUCLEOTIDE SEQUENCE [LARGE SCALE GENOMIC DNA]</scope>
    <source>
        <strain evidence="10">1</strain>
    </source>
</reference>
<keyword evidence="11" id="KW-1185">Reference proteome</keyword>
<dbReference type="CDD" id="cd18740">
    <property type="entry name" value="PIN_VapC4-5_FitB-like"/>
    <property type="match status" value="1"/>
</dbReference>
<keyword evidence="4 8" id="KW-0479">Metal-binding</keyword>
<dbReference type="SUPFAM" id="SSF88723">
    <property type="entry name" value="PIN domain-like"/>
    <property type="match status" value="1"/>
</dbReference>
<evidence type="ECO:0000256" key="8">
    <source>
        <dbReference type="HAMAP-Rule" id="MF_00265"/>
    </source>
</evidence>
<feature type="binding site" evidence="8">
    <location>
        <position position="60"/>
    </location>
    <ligand>
        <name>Mg(2+)</name>
        <dbReference type="ChEBI" id="CHEBI:18420"/>
    </ligand>
</feature>
<evidence type="ECO:0000256" key="5">
    <source>
        <dbReference type="ARBA" id="ARBA00022801"/>
    </source>
</evidence>
<keyword evidence="3 8" id="KW-0540">Nuclease</keyword>
<evidence type="ECO:0000256" key="1">
    <source>
        <dbReference type="ARBA" id="ARBA00001946"/>
    </source>
</evidence>
<feature type="domain" description="PIN" evidence="9">
    <location>
        <begin position="57"/>
        <end position="176"/>
    </location>
</feature>
<keyword evidence="8" id="KW-0800">Toxin</keyword>
<feature type="binding site" evidence="8">
    <location>
        <position position="152"/>
    </location>
    <ligand>
        <name>Mg(2+)</name>
        <dbReference type="ChEBI" id="CHEBI:18420"/>
    </ligand>
</feature>
<gene>
    <name evidence="8" type="primary">vapC</name>
    <name evidence="10" type="ORF">NSMM_250003</name>
</gene>
<dbReference type="InterPro" id="IPR050556">
    <property type="entry name" value="Type_II_TA_system_RNase"/>
</dbReference>
<evidence type="ECO:0000313" key="10">
    <source>
        <dbReference type="EMBL" id="SCZ84677.1"/>
    </source>
</evidence>
<dbReference type="STRING" id="51642.NSMM_250003"/>
<dbReference type="PANTHER" id="PTHR33653:SF1">
    <property type="entry name" value="RIBONUCLEASE VAPC2"/>
    <property type="match status" value="1"/>
</dbReference>
<keyword evidence="6 8" id="KW-0460">Magnesium</keyword>
<dbReference type="EC" id="3.1.-.-" evidence="8"/>
<organism evidence="10 11">
    <name type="scientific">Nitrosomonas mobilis</name>
    <dbReference type="NCBI Taxonomy" id="51642"/>
    <lineage>
        <taxon>Bacteria</taxon>
        <taxon>Pseudomonadati</taxon>
        <taxon>Pseudomonadota</taxon>
        <taxon>Betaproteobacteria</taxon>
        <taxon>Nitrosomonadales</taxon>
        <taxon>Nitrosomonadaceae</taxon>
        <taxon>Nitrosomonas</taxon>
    </lineage>
</organism>
<evidence type="ECO:0000313" key="11">
    <source>
        <dbReference type="Proteomes" id="UP000198729"/>
    </source>
</evidence>
<evidence type="ECO:0000256" key="2">
    <source>
        <dbReference type="ARBA" id="ARBA00022649"/>
    </source>
</evidence>
<protein>
    <recommendedName>
        <fullName evidence="8">Ribonuclease VapC</fullName>
        <shortName evidence="8">RNase VapC</shortName>
        <ecNumber evidence="8">3.1.-.-</ecNumber>
    </recommendedName>
    <alternativeName>
        <fullName evidence="8">Toxin VapC</fullName>
    </alternativeName>
</protein>
<dbReference type="GO" id="GO:0004540">
    <property type="term" value="F:RNA nuclease activity"/>
    <property type="evidence" value="ECO:0007669"/>
    <property type="project" value="InterPro"/>
</dbReference>
<evidence type="ECO:0000256" key="3">
    <source>
        <dbReference type="ARBA" id="ARBA00022722"/>
    </source>
</evidence>
<dbReference type="PANTHER" id="PTHR33653">
    <property type="entry name" value="RIBONUCLEASE VAPC2"/>
    <property type="match status" value="1"/>
</dbReference>
<dbReference type="Gene3D" id="3.40.50.1010">
    <property type="entry name" value="5'-nuclease"/>
    <property type="match status" value="1"/>
</dbReference>
<name>A0A1G5SCG7_9PROT</name>
<dbReference type="AlphaFoldDB" id="A0A1G5SCG7"/>
<dbReference type="GO" id="GO:0016787">
    <property type="term" value="F:hydrolase activity"/>
    <property type="evidence" value="ECO:0007669"/>
    <property type="project" value="UniProtKB-KW"/>
</dbReference>
<dbReference type="InterPro" id="IPR021236">
    <property type="entry name" value="Uncharacterised_YfdX"/>
</dbReference>